<accession>A0A0K0EUL9</accession>
<dbReference type="PANTHER" id="PTHR33995">
    <property type="entry name" value="PROTEIN CBG18546"/>
    <property type="match status" value="1"/>
</dbReference>
<name>A0A0K0EUL9_STRVS</name>
<organism evidence="2 3">
    <name type="scientific">Strongyloides venezuelensis</name>
    <name type="common">Threadworm</name>
    <dbReference type="NCBI Taxonomy" id="75913"/>
    <lineage>
        <taxon>Eukaryota</taxon>
        <taxon>Metazoa</taxon>
        <taxon>Ecdysozoa</taxon>
        <taxon>Nematoda</taxon>
        <taxon>Chromadorea</taxon>
        <taxon>Rhabditida</taxon>
        <taxon>Tylenchina</taxon>
        <taxon>Panagrolaimomorpha</taxon>
        <taxon>Strongyloidoidea</taxon>
        <taxon>Strongyloididae</taxon>
        <taxon>Strongyloides</taxon>
    </lineage>
</organism>
<dbReference type="Proteomes" id="UP000035680">
    <property type="component" value="Unassembled WGS sequence"/>
</dbReference>
<evidence type="ECO:0000256" key="1">
    <source>
        <dbReference type="SAM" id="SignalP"/>
    </source>
</evidence>
<keyword evidence="2" id="KW-1185">Reference proteome</keyword>
<protein>
    <submittedName>
        <fullName evidence="3">Fibrinogen C-terminal domain-containing protein</fullName>
    </submittedName>
</protein>
<dbReference type="WBParaSite" id="SVE_0021300.1">
    <property type="protein sequence ID" value="SVE_0021300.1"/>
    <property type="gene ID" value="SVE_0021300"/>
</dbReference>
<evidence type="ECO:0000313" key="2">
    <source>
        <dbReference type="Proteomes" id="UP000035680"/>
    </source>
</evidence>
<sequence>MILLLESRLICHLVFLITILLFQVTSSSYSINFEEIFKQRLKGNKVDTCPCIILPNHSKCINYDPRYLAVTLEEAVLSFHDTTYHEVAPPPTSDEITKFQCQTEECLQCVGIMNNILYLRKIINSKHSLRFNFHIPSDEELNPVKCKKYRMTADIPLITPVKSLIEEVKPLIEKAKQFLKAPNKSDLLRSKFFLTRRKNNLLQNITSTITPPSRPPTLHTRPPHIIRDSQVRIGQVQHPVNVMPPTTSLNPIKNATIFVSNVKSKITIFNRPTTTTTVILKTTTTIRAPTPTTTTTGTTPITTTQKQITDQDNYNVNPPQVSKFQTLDELVKLKIERSVPPISFHSSMEPMFPPNRPHMYASTTLQQVPTKNTLPQPALGIRHKISCTPRGQPTTGTSTFINLCSFCWSWRRLPDGYFPKIINELVCDTDNHCLSGWGTCEQLHRSIDVFRQEPNGEWKQVSLQIASCCVCKVQAGSDIHGLVMG</sequence>
<reference evidence="3" key="2">
    <citation type="submission" date="2015-08" db="UniProtKB">
        <authorList>
            <consortium name="WormBaseParasite"/>
        </authorList>
    </citation>
    <scope>IDENTIFICATION</scope>
</reference>
<dbReference type="PANTHER" id="PTHR33995:SF8">
    <property type="entry name" value="PRION-LIKE-(Q_N-RICH)-DOMAIN-BEARING PROTEIN"/>
    <property type="match status" value="1"/>
</dbReference>
<reference evidence="2" key="1">
    <citation type="submission" date="2014-07" db="EMBL/GenBank/DDBJ databases">
        <authorList>
            <person name="Martin A.A"/>
            <person name="De Silva N."/>
        </authorList>
    </citation>
    <scope>NUCLEOTIDE SEQUENCE</scope>
</reference>
<feature type="signal peptide" evidence="1">
    <location>
        <begin position="1"/>
        <end position="27"/>
    </location>
</feature>
<dbReference type="AlphaFoldDB" id="A0A0K0EUL9"/>
<dbReference type="InterPro" id="IPR029034">
    <property type="entry name" value="Cystine-knot_cytokine"/>
</dbReference>
<feature type="chain" id="PRO_5005328839" evidence="1">
    <location>
        <begin position="28"/>
        <end position="485"/>
    </location>
</feature>
<keyword evidence="1" id="KW-0732">Signal</keyword>
<proteinExistence type="predicted"/>
<evidence type="ECO:0000313" key="3">
    <source>
        <dbReference type="WBParaSite" id="SVE_0021300.1"/>
    </source>
</evidence>
<dbReference type="STRING" id="75913.A0A0K0EUL9"/>
<dbReference type="SUPFAM" id="SSF57501">
    <property type="entry name" value="Cystine-knot cytokines"/>
    <property type="match status" value="1"/>
</dbReference>